<protein>
    <submittedName>
        <fullName evidence="1">Uncharacterized protein</fullName>
    </submittedName>
</protein>
<evidence type="ECO:0000313" key="2">
    <source>
        <dbReference type="Proteomes" id="UP001328107"/>
    </source>
</evidence>
<dbReference type="Proteomes" id="UP001328107">
    <property type="component" value="Unassembled WGS sequence"/>
</dbReference>
<proteinExistence type="predicted"/>
<gene>
    <name evidence="1" type="ORF">PMAYCL1PPCAC_03526</name>
</gene>
<accession>A0AAN4Z3L6</accession>
<feature type="non-terminal residue" evidence="1">
    <location>
        <position position="1"/>
    </location>
</feature>
<dbReference type="AlphaFoldDB" id="A0AAN4Z3L6"/>
<keyword evidence="2" id="KW-1185">Reference proteome</keyword>
<feature type="non-terminal residue" evidence="1">
    <location>
        <position position="73"/>
    </location>
</feature>
<reference evidence="2" key="1">
    <citation type="submission" date="2022-10" db="EMBL/GenBank/DDBJ databases">
        <title>Genome assembly of Pristionchus species.</title>
        <authorList>
            <person name="Yoshida K."/>
            <person name="Sommer R.J."/>
        </authorList>
    </citation>
    <scope>NUCLEOTIDE SEQUENCE [LARGE SCALE GENOMIC DNA]</scope>
    <source>
        <strain evidence="2">RS5460</strain>
    </source>
</reference>
<dbReference type="EMBL" id="BTRK01000001">
    <property type="protein sequence ID" value="GMR33331.1"/>
    <property type="molecule type" value="Genomic_DNA"/>
</dbReference>
<sequence length="73" mass="8363">QSPICPRTPVEGEPTARLYMIGVILANGTHHIYDNDPASRIRWDASLSTYFFVYEYGTMHFEEEIFAATCAYQ</sequence>
<organism evidence="1 2">
    <name type="scientific">Pristionchus mayeri</name>
    <dbReference type="NCBI Taxonomy" id="1317129"/>
    <lineage>
        <taxon>Eukaryota</taxon>
        <taxon>Metazoa</taxon>
        <taxon>Ecdysozoa</taxon>
        <taxon>Nematoda</taxon>
        <taxon>Chromadorea</taxon>
        <taxon>Rhabditida</taxon>
        <taxon>Rhabditina</taxon>
        <taxon>Diplogasteromorpha</taxon>
        <taxon>Diplogasteroidea</taxon>
        <taxon>Neodiplogasteridae</taxon>
        <taxon>Pristionchus</taxon>
    </lineage>
</organism>
<evidence type="ECO:0000313" key="1">
    <source>
        <dbReference type="EMBL" id="GMR33331.1"/>
    </source>
</evidence>
<comment type="caution">
    <text evidence="1">The sequence shown here is derived from an EMBL/GenBank/DDBJ whole genome shotgun (WGS) entry which is preliminary data.</text>
</comment>
<name>A0AAN4Z3L6_9BILA</name>